<proteinExistence type="predicted"/>
<dbReference type="InterPro" id="IPR029016">
    <property type="entry name" value="GAF-like_dom_sf"/>
</dbReference>
<sequence>MVGEEGFELTPELPEAVKTELAWASHLLLTNTVTRSLVVFYQGKVLLRRGVLGKKPEVKPGAILKRVLEQQKPIYLVDLKLYPGRIEFDYLPENTQGLICQPLGNQGALILGANAPRSYTKQDERWIEGLADKLGNTLSRFLEPTRSIES</sequence>
<dbReference type="PANTHER" id="PTHR34943">
    <property type="match status" value="1"/>
</dbReference>
<organism evidence="1 2">
    <name type="scientific">Coleofasciculus chthonoplastes PCC 7420</name>
    <dbReference type="NCBI Taxonomy" id="118168"/>
    <lineage>
        <taxon>Bacteria</taxon>
        <taxon>Bacillati</taxon>
        <taxon>Cyanobacteriota</taxon>
        <taxon>Cyanophyceae</taxon>
        <taxon>Coleofasciculales</taxon>
        <taxon>Coleofasciculaceae</taxon>
        <taxon>Coleofasciculus</taxon>
    </lineage>
</organism>
<evidence type="ECO:0008006" key="3">
    <source>
        <dbReference type="Google" id="ProtNLM"/>
    </source>
</evidence>
<dbReference type="Proteomes" id="UP000003835">
    <property type="component" value="Unassembled WGS sequence"/>
</dbReference>
<dbReference type="EMBL" id="DS989855">
    <property type="protein sequence ID" value="EDX74019.1"/>
    <property type="molecule type" value="Genomic_DNA"/>
</dbReference>
<accession>B4VVW3</accession>
<keyword evidence="2" id="KW-1185">Reference proteome</keyword>
<evidence type="ECO:0000313" key="1">
    <source>
        <dbReference type="EMBL" id="EDX74019.1"/>
    </source>
</evidence>
<name>B4VVW3_9CYAN</name>
<dbReference type="PANTHER" id="PTHR34943:SF2">
    <property type="entry name" value="PROTEIN COFACTOR ASSEMBLY OF COMPLEX C SUBUNIT B CCB4, CHLOROPLASTIC"/>
    <property type="match status" value="1"/>
</dbReference>
<dbReference type="Pfam" id="PF11152">
    <property type="entry name" value="CCB2_CCB4"/>
    <property type="match status" value="1"/>
</dbReference>
<evidence type="ECO:0000313" key="2">
    <source>
        <dbReference type="Proteomes" id="UP000003835"/>
    </source>
</evidence>
<dbReference type="SUPFAM" id="SSF55781">
    <property type="entry name" value="GAF domain-like"/>
    <property type="match status" value="1"/>
</dbReference>
<protein>
    <recommendedName>
        <fullName evidence="3">GAF domain-containing protein</fullName>
    </recommendedName>
</protein>
<dbReference type="GO" id="GO:0010190">
    <property type="term" value="P:cytochrome b6f complex assembly"/>
    <property type="evidence" value="ECO:0007669"/>
    <property type="project" value="TreeGrafter"/>
</dbReference>
<reference evidence="1 2" key="1">
    <citation type="submission" date="2008-07" db="EMBL/GenBank/DDBJ databases">
        <authorList>
            <person name="Tandeau de Marsac N."/>
            <person name="Ferriera S."/>
            <person name="Johnson J."/>
            <person name="Kravitz S."/>
            <person name="Beeson K."/>
            <person name="Sutton G."/>
            <person name="Rogers Y.-H."/>
            <person name="Friedman R."/>
            <person name="Frazier M."/>
            <person name="Venter J.C."/>
        </authorList>
    </citation>
    <scope>NUCLEOTIDE SEQUENCE [LARGE SCALE GENOMIC DNA]</scope>
    <source>
        <strain evidence="1 2">PCC 7420</strain>
    </source>
</reference>
<dbReference type="InterPro" id="IPR021325">
    <property type="entry name" value="CCB2/CCB4"/>
</dbReference>
<gene>
    <name evidence="1" type="ORF">MC7420_5899</name>
</gene>
<dbReference type="InterPro" id="IPR044705">
    <property type="entry name" value="CCB4"/>
</dbReference>
<dbReference type="AlphaFoldDB" id="B4VVW3"/>
<dbReference type="eggNOG" id="COG2203">
    <property type="taxonomic scope" value="Bacteria"/>
</dbReference>
<dbReference type="STRING" id="118168.MC7420_5899"/>
<dbReference type="Gene3D" id="3.30.450.40">
    <property type="match status" value="1"/>
</dbReference>
<dbReference type="HOGENOM" id="CLU_1737411_0_0_3"/>